<dbReference type="GeneID" id="74946947"/>
<keyword evidence="1 2" id="KW-0175">Coiled coil</keyword>
<keyword evidence="6" id="KW-1185">Reference proteome</keyword>
<dbReference type="InterPro" id="IPR003395">
    <property type="entry name" value="RecF/RecN/SMC_N"/>
</dbReference>
<dbReference type="GO" id="GO:0016887">
    <property type="term" value="F:ATP hydrolysis activity"/>
    <property type="evidence" value="ECO:0007669"/>
    <property type="project" value="InterPro"/>
</dbReference>
<feature type="domain" description="RecF/RecN/SMC N-terminal" evidence="3">
    <location>
        <begin position="353"/>
        <end position="691"/>
    </location>
</feature>
<evidence type="ECO:0000313" key="6">
    <source>
        <dbReference type="Proteomes" id="UP000027093"/>
    </source>
</evidence>
<dbReference type="EMBL" id="CP007536">
    <property type="protein sequence ID" value="AIC15933.1"/>
    <property type="molecule type" value="Genomic_DNA"/>
</dbReference>
<dbReference type="RefSeq" id="WP_075054823.1">
    <property type="nucleotide sequence ID" value="NZ_CP007536.1"/>
</dbReference>
<evidence type="ECO:0000256" key="2">
    <source>
        <dbReference type="SAM" id="Coils"/>
    </source>
</evidence>
<dbReference type="GO" id="GO:0006302">
    <property type="term" value="P:double-strand break repair"/>
    <property type="evidence" value="ECO:0007669"/>
    <property type="project" value="InterPro"/>
</dbReference>
<dbReference type="AlphaFoldDB" id="A0A060HKE6"/>
<gene>
    <name evidence="5" type="ORF">NVIE_016790</name>
</gene>
<dbReference type="KEGG" id="nvn:NVIE_016790"/>
<dbReference type="OrthoDB" id="25344at2157"/>
<dbReference type="PANTHER" id="PTHR32114">
    <property type="entry name" value="ABC TRANSPORTER ABCH.3"/>
    <property type="match status" value="1"/>
</dbReference>
<dbReference type="Pfam" id="PF13476">
    <property type="entry name" value="AAA_23"/>
    <property type="match status" value="1"/>
</dbReference>
<dbReference type="HOGENOM" id="CLU_004785_0_2_2"/>
<dbReference type="InterPro" id="IPR038729">
    <property type="entry name" value="Rad50/SbcC_AAA"/>
</dbReference>
<dbReference type="Gene3D" id="3.40.50.300">
    <property type="entry name" value="P-loop containing nucleotide triphosphate hydrolases"/>
    <property type="match status" value="2"/>
</dbReference>
<dbReference type="Proteomes" id="UP000027093">
    <property type="component" value="Chromosome"/>
</dbReference>
<protein>
    <submittedName>
        <fullName evidence="5">Putative DNA double-strand break repair Rad50 ATPase</fullName>
    </submittedName>
</protein>
<dbReference type="InterPro" id="IPR027417">
    <property type="entry name" value="P-loop_NTPase"/>
</dbReference>
<evidence type="ECO:0000259" key="3">
    <source>
        <dbReference type="Pfam" id="PF02463"/>
    </source>
</evidence>
<accession>A0A060HKE6</accession>
<organism evidence="5 6">
    <name type="scientific">Nitrososphaera viennensis EN76</name>
    <dbReference type="NCBI Taxonomy" id="926571"/>
    <lineage>
        <taxon>Archaea</taxon>
        <taxon>Nitrososphaerota</taxon>
        <taxon>Nitrososphaeria</taxon>
        <taxon>Nitrososphaerales</taxon>
        <taxon>Nitrososphaeraceae</taxon>
        <taxon>Nitrososphaera</taxon>
    </lineage>
</organism>
<feature type="coiled-coil region" evidence="2">
    <location>
        <begin position="203"/>
        <end position="334"/>
    </location>
</feature>
<dbReference type="PANTHER" id="PTHR32114:SF2">
    <property type="entry name" value="ABC TRANSPORTER ABCH.3"/>
    <property type="match status" value="1"/>
</dbReference>
<evidence type="ECO:0000313" key="5">
    <source>
        <dbReference type="EMBL" id="AIC15933.1"/>
    </source>
</evidence>
<proteinExistence type="predicted"/>
<dbReference type="STRING" id="926571.NVIE_016790"/>
<sequence>MIKDLELKDFISHKETRMEFGRGITIFVGHNGAGKSSVIDAITYSLFGEHMRKANKNLVRRGASGQAVVRMRFTLNGREFQVARSLTTAGSAAFSQLELVSDAGKQVNKKLAGGERKQYGESTSAEVAKVLGLDYKKLRVAAVVQQGELARIVEAQPKEFKELINGLIGIDRLDLAFSTMKDVIAGFRDRLRDETGGYTDLEMSRLQEQLAKSEKELADAERLVGEYEEEKARLEGRLRQLESEIERLEPLREKAAEAQAKEKQLIKYVNEKRDQVAGEAARLERVVREAKSALATIAGKEENCIRLSMVKDELEEVQRQIEKSESDAGKMRGLLECAGRLQLTGDGRCPVCNSQVSRINDMFDTAHIQAEVNRIASARSSLQVERVNLKKEEQKLAEEGKKIASAEAFLSGNSIASQEDVSRIEVDLALRREALSGLPKEIIRVDDPHALAIDDASRALAEDVASIREKARSFSPAQYTAAKDERWKVMQKLQDASARMGSYRKAAEDAKNVIDFCRTAAKKLEAAAGFVGMLERIRSLVYNRDGAVGMSLRSWALGTISKKASEYATLFNIGISRIELAEKAREIAITCYGRNGEVDMDSLSGGEKVAVALALRLGIAYMMGASKLDFVILDEPTTHLDEERRKALVRIISEAFREGAGPLAQMIIITHDADIFEDSEVDAVFRFSMTADGSRVVRE</sequence>
<evidence type="ECO:0000256" key="1">
    <source>
        <dbReference type="ARBA" id="ARBA00023054"/>
    </source>
</evidence>
<name>A0A060HKE6_9ARCH</name>
<reference evidence="5 6" key="1">
    <citation type="journal article" date="2014" name="Int. J. Syst. Evol. Microbiol.">
        <title>Nitrososphaera viennensis gen. nov., sp. nov., an aerobic and mesophilic, ammonia-oxidizing archaeon from soil and a member of the archaeal phylum Thaumarchaeota.</title>
        <authorList>
            <person name="Stieglmeier M."/>
            <person name="Klingl A."/>
            <person name="Alves R.J."/>
            <person name="Rittmann S.K."/>
            <person name="Melcher M."/>
            <person name="Leisch N."/>
            <person name="Schleper C."/>
        </authorList>
    </citation>
    <scope>NUCLEOTIDE SEQUENCE [LARGE SCALE GENOMIC DNA]</scope>
    <source>
        <strain evidence="5">EN76</strain>
    </source>
</reference>
<evidence type="ECO:0000259" key="4">
    <source>
        <dbReference type="Pfam" id="PF13476"/>
    </source>
</evidence>
<feature type="domain" description="Rad50/SbcC-type AAA" evidence="4">
    <location>
        <begin position="5"/>
        <end position="246"/>
    </location>
</feature>
<dbReference type="SUPFAM" id="SSF52540">
    <property type="entry name" value="P-loop containing nucleoside triphosphate hydrolases"/>
    <property type="match status" value="1"/>
</dbReference>
<dbReference type="Pfam" id="PF02463">
    <property type="entry name" value="SMC_N"/>
    <property type="match status" value="1"/>
</dbReference>